<dbReference type="Proteomes" id="UP000470470">
    <property type="component" value="Unassembled WGS sequence"/>
</dbReference>
<feature type="region of interest" description="Disordered" evidence="1">
    <location>
        <begin position="301"/>
        <end position="329"/>
    </location>
</feature>
<dbReference type="EMBL" id="JAAGWK010000002">
    <property type="protein sequence ID" value="NEL52488.1"/>
    <property type="molecule type" value="Genomic_DNA"/>
</dbReference>
<feature type="transmembrane region" description="Helical" evidence="2">
    <location>
        <begin position="130"/>
        <end position="149"/>
    </location>
</feature>
<feature type="transmembrane region" description="Helical" evidence="2">
    <location>
        <begin position="208"/>
        <end position="228"/>
    </location>
</feature>
<feature type="transmembrane region" description="Helical" evidence="2">
    <location>
        <begin position="83"/>
        <end position="105"/>
    </location>
</feature>
<feature type="domain" description="Phosphatidic acid phosphatase type 2/haloperoxidase" evidence="3">
    <location>
        <begin position="160"/>
        <end position="276"/>
    </location>
</feature>
<dbReference type="AlphaFoldDB" id="A0A7K3W7Q2"/>
<dbReference type="PANTHER" id="PTHR14969:SF13">
    <property type="entry name" value="AT30094P"/>
    <property type="match status" value="1"/>
</dbReference>
<feature type="region of interest" description="Disordered" evidence="1">
    <location>
        <begin position="1"/>
        <end position="43"/>
    </location>
</feature>
<dbReference type="Gene3D" id="1.20.144.10">
    <property type="entry name" value="Phosphatidic acid phosphatase type 2/haloperoxidase"/>
    <property type="match status" value="1"/>
</dbReference>
<feature type="transmembrane region" description="Helical" evidence="2">
    <location>
        <begin position="261"/>
        <end position="282"/>
    </location>
</feature>
<gene>
    <name evidence="4" type="ORF">G1H19_00455</name>
</gene>
<proteinExistence type="predicted"/>
<evidence type="ECO:0000259" key="3">
    <source>
        <dbReference type="SMART" id="SM00014"/>
    </source>
</evidence>
<evidence type="ECO:0000313" key="5">
    <source>
        <dbReference type="Proteomes" id="UP000470470"/>
    </source>
</evidence>
<sequence length="329" mass="33900">MPAPDLDLLPPRGRRPAAAGAPPRRVRTVPRSFPAPPSPSPAREAAVAVPVDRAVPAGSRVAGLRAVAGRWVDVGALGPAARWLTGALLVVYALLTVAVLARTWLVELDADVYNWGPAAHWPALAPLADAWVLLGQRAVCLVIAVLWLGARLLRDRDPRPLCTLAVATLMVNVSVGLVKTVLGRLGPLQLGAGATAPGATSVFTDGTIFPSGHTANAVVTWGVLVLVARSYRRTGAVLAAVLAVTVGLTTVYLGTHWVSDVLAGWVAGALVLLLLPVAGPLVDRSARVLSGLPARARGLRAPVGRPGRAPVPGALVASRRGPRPATADS</sequence>
<keyword evidence="5" id="KW-1185">Reference proteome</keyword>
<dbReference type="InterPro" id="IPR036938">
    <property type="entry name" value="PAP2/HPO_sf"/>
</dbReference>
<dbReference type="SUPFAM" id="SSF48317">
    <property type="entry name" value="Acid phosphatase/Vanadium-dependent haloperoxidase"/>
    <property type="match status" value="1"/>
</dbReference>
<dbReference type="RefSeq" id="WP_152731332.1">
    <property type="nucleotide sequence ID" value="NZ_JAABOZ010000009.1"/>
</dbReference>
<feature type="transmembrane region" description="Helical" evidence="2">
    <location>
        <begin position="161"/>
        <end position="182"/>
    </location>
</feature>
<evidence type="ECO:0000313" key="4">
    <source>
        <dbReference type="EMBL" id="NEL52488.1"/>
    </source>
</evidence>
<protein>
    <submittedName>
        <fullName evidence="4">Phosphatase PAP2 family protein</fullName>
    </submittedName>
</protein>
<feature type="compositionally biased region" description="Low complexity" evidence="1">
    <location>
        <begin position="301"/>
        <end position="315"/>
    </location>
</feature>
<comment type="caution">
    <text evidence="4">The sequence shown here is derived from an EMBL/GenBank/DDBJ whole genome shotgun (WGS) entry which is preliminary data.</text>
</comment>
<evidence type="ECO:0000256" key="1">
    <source>
        <dbReference type="SAM" id="MobiDB-lite"/>
    </source>
</evidence>
<dbReference type="SMART" id="SM00014">
    <property type="entry name" value="acidPPc"/>
    <property type="match status" value="1"/>
</dbReference>
<evidence type="ECO:0000256" key="2">
    <source>
        <dbReference type="SAM" id="Phobius"/>
    </source>
</evidence>
<keyword evidence="2" id="KW-1133">Transmembrane helix</keyword>
<reference evidence="4 5" key="1">
    <citation type="submission" date="2020-02" db="EMBL/GenBank/DDBJ databases">
        <title>The whole genome sequence of CPCC 205119.</title>
        <authorList>
            <person name="Jiang Z."/>
        </authorList>
    </citation>
    <scope>NUCLEOTIDE SEQUENCE [LARGE SCALE GENOMIC DNA]</scope>
    <source>
        <strain evidence="4 5">CPCC 205119</strain>
    </source>
</reference>
<accession>A0A7K3W7Q2</accession>
<keyword evidence="2" id="KW-0472">Membrane</keyword>
<keyword evidence="2" id="KW-0812">Transmembrane</keyword>
<dbReference type="InterPro" id="IPR000326">
    <property type="entry name" value="PAP2/HPO"/>
</dbReference>
<dbReference type="Pfam" id="PF01569">
    <property type="entry name" value="PAP2"/>
    <property type="match status" value="1"/>
</dbReference>
<name>A0A7K3W7Q2_9ACTN</name>
<dbReference type="PANTHER" id="PTHR14969">
    <property type="entry name" value="SPHINGOSINE-1-PHOSPHATE PHOSPHOHYDROLASE"/>
    <property type="match status" value="1"/>
</dbReference>
<organism evidence="4 5">
    <name type="scientific">Goekera deserti</name>
    <dbReference type="NCBI Taxonomy" id="2497753"/>
    <lineage>
        <taxon>Bacteria</taxon>
        <taxon>Bacillati</taxon>
        <taxon>Actinomycetota</taxon>
        <taxon>Actinomycetes</taxon>
        <taxon>Geodermatophilales</taxon>
        <taxon>Geodermatophilaceae</taxon>
        <taxon>Goekera</taxon>
    </lineage>
</organism>
<feature type="compositionally biased region" description="Low complexity" evidence="1">
    <location>
        <begin position="1"/>
        <end position="23"/>
    </location>
</feature>
<feature type="transmembrane region" description="Helical" evidence="2">
    <location>
        <begin position="235"/>
        <end position="255"/>
    </location>
</feature>